<accession>A0ABS7QTW3</accession>
<dbReference type="Proteomes" id="UP001198565">
    <property type="component" value="Unassembled WGS sequence"/>
</dbReference>
<protein>
    <submittedName>
        <fullName evidence="3">Amidohydrolase</fullName>
    </submittedName>
</protein>
<evidence type="ECO:0000256" key="1">
    <source>
        <dbReference type="ARBA" id="ARBA00023239"/>
    </source>
</evidence>
<feature type="domain" description="Amidohydrolase-related" evidence="2">
    <location>
        <begin position="18"/>
        <end position="347"/>
    </location>
</feature>
<dbReference type="SUPFAM" id="SSF51556">
    <property type="entry name" value="Metallo-dependent hydrolases"/>
    <property type="match status" value="1"/>
</dbReference>
<dbReference type="RefSeq" id="WP_222979291.1">
    <property type="nucleotide sequence ID" value="NZ_JAINVZ010000011.1"/>
</dbReference>
<name>A0ABS7QTW3_9ACTN</name>
<sequence>MGHLDIGTVGVHAHVHTVDVHAHLWANEIDTLVAGRPGHAEHLALEAHRAGSESAAVGAARLRDRITLLVDVEARLAAMDTAGIGAQVVSITPTQFHHWIADPELAAELVRLTHDSVAAHCAARPDRLTGFGVVPQQFPELAVTALEDAVLRHDLRGVAISSHAPGPGGGDPLELSDRRYDALWQRAVELGAVVFLHPWGCTLDERLARWYLSNSVGQPVEHAVALSHVIVGGVLDRFPGLRLVAAHGGGYLPGMLGRADHAWAHRPEARSTEHRPSSYVPRLCFDSLVHDPEALARLIRLAGPGHVLLGSDHPFDMGDTDPLARLYAAGLDDATITAVAGGNAVRLGLAPARLRAS</sequence>
<dbReference type="PANTHER" id="PTHR21240:SF28">
    <property type="entry name" value="ISO-OROTATE DECARBOXYLASE (EUROFUNG)"/>
    <property type="match status" value="1"/>
</dbReference>
<evidence type="ECO:0000259" key="2">
    <source>
        <dbReference type="Pfam" id="PF04909"/>
    </source>
</evidence>
<evidence type="ECO:0000313" key="4">
    <source>
        <dbReference type="Proteomes" id="UP001198565"/>
    </source>
</evidence>
<reference evidence="3 4" key="1">
    <citation type="submission" date="2021-08" db="EMBL/GenBank/DDBJ databases">
        <title>Streptomyces sp. PTM05 isolated from lichen.</title>
        <authorList>
            <person name="Somphong A."/>
            <person name="Phongsopitanun W."/>
            <person name="Tanasupawat S."/>
        </authorList>
    </citation>
    <scope>NUCLEOTIDE SEQUENCE [LARGE SCALE GENOMIC DNA]</scope>
    <source>
        <strain evidence="3 4">Ptm05</strain>
    </source>
</reference>
<dbReference type="InterPro" id="IPR006680">
    <property type="entry name" value="Amidohydro-rel"/>
</dbReference>
<dbReference type="InterPro" id="IPR032465">
    <property type="entry name" value="ACMSD"/>
</dbReference>
<proteinExistence type="predicted"/>
<keyword evidence="4" id="KW-1185">Reference proteome</keyword>
<dbReference type="PANTHER" id="PTHR21240">
    <property type="entry name" value="2-AMINO-3-CARBOXYLMUCONATE-6-SEMIALDEHYDE DECARBOXYLASE"/>
    <property type="match status" value="1"/>
</dbReference>
<dbReference type="EMBL" id="JAINVZ010000011">
    <property type="protein sequence ID" value="MBY8886625.1"/>
    <property type="molecule type" value="Genomic_DNA"/>
</dbReference>
<dbReference type="Pfam" id="PF04909">
    <property type="entry name" value="Amidohydro_2"/>
    <property type="match status" value="1"/>
</dbReference>
<gene>
    <name evidence="3" type="ORF">K7472_17380</name>
</gene>
<dbReference type="InterPro" id="IPR032466">
    <property type="entry name" value="Metal_Hydrolase"/>
</dbReference>
<evidence type="ECO:0000313" key="3">
    <source>
        <dbReference type="EMBL" id="MBY8886625.1"/>
    </source>
</evidence>
<comment type="caution">
    <text evidence="3">The sequence shown here is derived from an EMBL/GenBank/DDBJ whole genome shotgun (WGS) entry which is preliminary data.</text>
</comment>
<organism evidence="3 4">
    <name type="scientific">Streptantibioticus parmotrematis</name>
    <dbReference type="NCBI Taxonomy" id="2873249"/>
    <lineage>
        <taxon>Bacteria</taxon>
        <taxon>Bacillati</taxon>
        <taxon>Actinomycetota</taxon>
        <taxon>Actinomycetes</taxon>
        <taxon>Kitasatosporales</taxon>
        <taxon>Streptomycetaceae</taxon>
        <taxon>Streptantibioticus</taxon>
    </lineage>
</organism>
<keyword evidence="1" id="KW-0456">Lyase</keyword>
<dbReference type="Gene3D" id="3.20.20.140">
    <property type="entry name" value="Metal-dependent hydrolases"/>
    <property type="match status" value="1"/>
</dbReference>